<dbReference type="PANTHER" id="PTHR11362:SF82">
    <property type="entry name" value="PHOSPHATIDYLETHANOLAMINE-BINDING PROTEIN 4"/>
    <property type="match status" value="1"/>
</dbReference>
<protein>
    <recommendedName>
        <fullName evidence="5">Large ribosomal subunit protein mL38</fullName>
    </recommendedName>
</protein>
<name>A0A9W9PH30_9EURO</name>
<dbReference type="CDD" id="cd00866">
    <property type="entry name" value="PEBP_euk"/>
    <property type="match status" value="1"/>
</dbReference>
<reference evidence="6" key="1">
    <citation type="submission" date="2022-11" db="EMBL/GenBank/DDBJ databases">
        <authorList>
            <person name="Petersen C."/>
        </authorList>
    </citation>
    <scope>NUCLEOTIDE SEQUENCE</scope>
    <source>
        <strain evidence="6">IBT 19713</strain>
    </source>
</reference>
<accession>A0A9W9PH30</accession>
<dbReference type="OrthoDB" id="2153661at2759"/>
<comment type="caution">
    <text evidence="6">The sequence shown here is derived from an EMBL/GenBank/DDBJ whole genome shotgun (WGS) entry which is preliminary data.</text>
</comment>
<dbReference type="InterPro" id="IPR035810">
    <property type="entry name" value="PEBP_euk"/>
</dbReference>
<evidence type="ECO:0000313" key="7">
    <source>
        <dbReference type="Proteomes" id="UP001150941"/>
    </source>
</evidence>
<dbReference type="GeneID" id="83198183"/>
<dbReference type="FunFam" id="1.20.58.1180:FF:000001">
    <property type="entry name" value="Mitochondrial large ribosomal subunit YmL35"/>
    <property type="match status" value="1"/>
</dbReference>
<dbReference type="Gene3D" id="1.20.58.1180">
    <property type="match status" value="1"/>
</dbReference>
<reference evidence="6" key="2">
    <citation type="journal article" date="2023" name="IMA Fungus">
        <title>Comparative genomic study of the Penicillium genus elucidates a diverse pangenome and 15 lateral gene transfer events.</title>
        <authorList>
            <person name="Petersen C."/>
            <person name="Sorensen T."/>
            <person name="Nielsen M.R."/>
            <person name="Sondergaard T.E."/>
            <person name="Sorensen J.L."/>
            <person name="Fitzpatrick D.A."/>
            <person name="Frisvad J.C."/>
            <person name="Nielsen K.L."/>
        </authorList>
    </citation>
    <scope>NUCLEOTIDE SEQUENCE</scope>
    <source>
        <strain evidence="6">IBT 19713</strain>
    </source>
</reference>
<dbReference type="FunFam" id="3.90.280.10:FF:000004">
    <property type="entry name" value="Mitochondrial large ribosomal subunit YmL35"/>
    <property type="match status" value="1"/>
</dbReference>
<evidence type="ECO:0000256" key="4">
    <source>
        <dbReference type="ARBA" id="ARBA00038016"/>
    </source>
</evidence>
<evidence type="ECO:0000256" key="1">
    <source>
        <dbReference type="ARBA" id="ARBA00004173"/>
    </source>
</evidence>
<dbReference type="EMBL" id="JAPQKS010000002">
    <property type="protein sequence ID" value="KAJ5246600.1"/>
    <property type="molecule type" value="Genomic_DNA"/>
</dbReference>
<evidence type="ECO:0000313" key="6">
    <source>
        <dbReference type="EMBL" id="KAJ5246600.1"/>
    </source>
</evidence>
<dbReference type="GO" id="GO:0005739">
    <property type="term" value="C:mitochondrion"/>
    <property type="evidence" value="ECO:0007669"/>
    <property type="project" value="UniProtKB-SubCell"/>
</dbReference>
<keyword evidence="7" id="KW-1185">Reference proteome</keyword>
<dbReference type="AlphaFoldDB" id="A0A9W9PH30"/>
<organism evidence="6 7">
    <name type="scientific">Penicillium chermesinum</name>
    <dbReference type="NCBI Taxonomy" id="63820"/>
    <lineage>
        <taxon>Eukaryota</taxon>
        <taxon>Fungi</taxon>
        <taxon>Dikarya</taxon>
        <taxon>Ascomycota</taxon>
        <taxon>Pezizomycotina</taxon>
        <taxon>Eurotiomycetes</taxon>
        <taxon>Eurotiomycetidae</taxon>
        <taxon>Eurotiales</taxon>
        <taxon>Aspergillaceae</taxon>
        <taxon>Penicillium</taxon>
    </lineage>
</organism>
<comment type="similarity">
    <text evidence="4">Belongs to the phosphatidylethanolamine-binding protein family. Mitochondrion-specific ribosomal protein mL38 subfamily.</text>
</comment>
<comment type="subcellular location">
    <subcellularLocation>
        <location evidence="1">Mitochondrion</location>
    </subcellularLocation>
</comment>
<dbReference type="InterPro" id="IPR036610">
    <property type="entry name" value="PEBP-like_sf"/>
</dbReference>
<evidence type="ECO:0000256" key="2">
    <source>
        <dbReference type="ARBA" id="ARBA00023128"/>
    </source>
</evidence>
<dbReference type="Pfam" id="PF01161">
    <property type="entry name" value="PBP"/>
    <property type="match status" value="1"/>
</dbReference>
<sequence>MAHCERVAKPVLQCLRNSYTRALPGIQLQARGFQSSAVVGDAQPEQQPFHKAPDPALVSSPRLERRLMRQGVSPIGSRRRRAALQTSEGIPFEQLPYQCFQEARNILQADRAEKLEEIEKMRQKIAYQEALSPEEAGGENAKKSRVTAMRLHLERLKISADINDPLVKRKFEDGQGDMSKPIYRYLTDRKWREYRRKLLVQRITQMKVIPDVLAHCDPVVDAKLYFGRRQVQPGDFVEAKTSMEVPKLNVQMFEAGEKLVTIAVVDPDVPNVEKDSFDFRTHYLAVNVPLSATSPRIDLSQLSTDFQVVLPWLPPVAQKGSPYHRLSVFIMEQKDAKALDYAAVKAQSASREQTLLRTLESRYQLKAIGAHLFRTQWDETTAEVMQAIGFSGSDMELRRKRVEPLPYKRRNPSSFR</sequence>
<proteinExistence type="inferred from homology"/>
<evidence type="ECO:0000256" key="3">
    <source>
        <dbReference type="ARBA" id="ARBA00037226"/>
    </source>
</evidence>
<dbReference type="Proteomes" id="UP001150941">
    <property type="component" value="Unassembled WGS sequence"/>
</dbReference>
<dbReference type="Gene3D" id="3.90.280.10">
    <property type="entry name" value="PEBP-like"/>
    <property type="match status" value="1"/>
</dbReference>
<evidence type="ECO:0000256" key="5">
    <source>
        <dbReference type="ARBA" id="ARBA00039444"/>
    </source>
</evidence>
<dbReference type="PANTHER" id="PTHR11362">
    <property type="entry name" value="PHOSPHATIDYLETHANOLAMINE-BINDING PROTEIN"/>
    <property type="match status" value="1"/>
</dbReference>
<comment type="function">
    <text evidence="3">Component of the mitochondrial ribosome (mitoribosome), a dedicated translation machinery responsible for the synthesis of mitochondrial genome-encoded proteins, including at least some of the essential transmembrane subunits of the mitochondrial respiratory chain. The mitoribosomes are attached to the mitochondrial inner membrane and translation products are cotranslationally integrated into the membrane.</text>
</comment>
<dbReference type="InterPro" id="IPR008914">
    <property type="entry name" value="PEBP"/>
</dbReference>
<dbReference type="RefSeq" id="XP_058334021.1">
    <property type="nucleotide sequence ID" value="XM_058470880.1"/>
</dbReference>
<keyword evidence="2" id="KW-0496">Mitochondrion</keyword>
<dbReference type="SUPFAM" id="SSF49777">
    <property type="entry name" value="PEBP-like"/>
    <property type="match status" value="1"/>
</dbReference>
<gene>
    <name evidence="6" type="ORF">N7468_001583</name>
</gene>